<name>A0AA47N4K1_MERPO</name>
<dbReference type="Proteomes" id="UP001174136">
    <property type="component" value="Unassembled WGS sequence"/>
</dbReference>
<protein>
    <submittedName>
        <fullName evidence="1">Uncharacterized protein</fullName>
    </submittedName>
</protein>
<dbReference type="EMBL" id="JAOPHQ010001140">
    <property type="protein sequence ID" value="KAK0152129.1"/>
    <property type="molecule type" value="Genomic_DNA"/>
</dbReference>
<sequence length="167" mass="18631">MVSTGELLKSDRPPLSRAVGEPADVKYVHRGQFIKATPPQELWSEAVKEAVKLKKEAFRAWLAQGSPEAARRAAASAVTGAKTRVGEEFGEAMEKDLQLASRKFWQTVPRLRKGKQGLAQAVFSRGGELLIRPGDIVGRKRVDSSFWVGSELMPQVKEFKYWDLVHK</sequence>
<proteinExistence type="predicted"/>
<comment type="caution">
    <text evidence="1">The sequence shown here is derived from an EMBL/GenBank/DDBJ whole genome shotgun (WGS) entry which is preliminary data.</text>
</comment>
<keyword evidence="2" id="KW-1185">Reference proteome</keyword>
<reference evidence="1" key="1">
    <citation type="journal article" date="2023" name="Front. Mar. Sci.">
        <title>A new Merluccius polli reference genome to investigate the effects of global change in West African waters.</title>
        <authorList>
            <person name="Mateo J.L."/>
            <person name="Blanco-Fernandez C."/>
            <person name="Garcia-Vazquez E."/>
            <person name="Machado-Schiaffino G."/>
        </authorList>
    </citation>
    <scope>NUCLEOTIDE SEQUENCE</scope>
    <source>
        <strain evidence="1">C29</strain>
        <tissue evidence="1">Fin</tissue>
    </source>
</reference>
<accession>A0AA47N4K1</accession>
<evidence type="ECO:0000313" key="2">
    <source>
        <dbReference type="Proteomes" id="UP001174136"/>
    </source>
</evidence>
<evidence type="ECO:0000313" key="1">
    <source>
        <dbReference type="EMBL" id="KAK0152129.1"/>
    </source>
</evidence>
<gene>
    <name evidence="1" type="ORF">N1851_006494</name>
</gene>
<organism evidence="1 2">
    <name type="scientific">Merluccius polli</name>
    <name type="common">Benguela hake</name>
    <name type="synonym">Merluccius cadenati</name>
    <dbReference type="NCBI Taxonomy" id="89951"/>
    <lineage>
        <taxon>Eukaryota</taxon>
        <taxon>Metazoa</taxon>
        <taxon>Chordata</taxon>
        <taxon>Craniata</taxon>
        <taxon>Vertebrata</taxon>
        <taxon>Euteleostomi</taxon>
        <taxon>Actinopterygii</taxon>
        <taxon>Neopterygii</taxon>
        <taxon>Teleostei</taxon>
        <taxon>Neoteleostei</taxon>
        <taxon>Acanthomorphata</taxon>
        <taxon>Zeiogadaria</taxon>
        <taxon>Gadariae</taxon>
        <taxon>Gadiformes</taxon>
        <taxon>Gadoidei</taxon>
        <taxon>Merlucciidae</taxon>
        <taxon>Merluccius</taxon>
    </lineage>
</organism>
<dbReference type="AlphaFoldDB" id="A0AA47N4K1"/>